<evidence type="ECO:0000256" key="1">
    <source>
        <dbReference type="SAM" id="Coils"/>
    </source>
</evidence>
<keyword evidence="3" id="KW-1133">Transmembrane helix</keyword>
<name>A0ABQ6JXD2_9MICO</name>
<feature type="region of interest" description="Disordered" evidence="2">
    <location>
        <begin position="315"/>
        <end position="337"/>
    </location>
</feature>
<keyword evidence="3" id="KW-0472">Membrane</keyword>
<dbReference type="RefSeq" id="WP_284299765.1">
    <property type="nucleotide sequence ID" value="NZ_BSVA01000001.1"/>
</dbReference>
<feature type="transmembrane region" description="Helical" evidence="3">
    <location>
        <begin position="171"/>
        <end position="192"/>
    </location>
</feature>
<feature type="coiled-coil region" evidence="1">
    <location>
        <begin position="69"/>
        <end position="111"/>
    </location>
</feature>
<feature type="compositionally biased region" description="Basic and acidic residues" evidence="2">
    <location>
        <begin position="315"/>
        <end position="330"/>
    </location>
</feature>
<evidence type="ECO:0000256" key="2">
    <source>
        <dbReference type="SAM" id="MobiDB-lite"/>
    </source>
</evidence>
<feature type="transmembrane region" description="Helical" evidence="3">
    <location>
        <begin position="147"/>
        <end position="165"/>
    </location>
</feature>
<proteinExistence type="predicted"/>
<protein>
    <recommendedName>
        <fullName evidence="6">Large exoprotein</fullName>
    </recommendedName>
</protein>
<keyword evidence="3" id="KW-0812">Transmembrane</keyword>
<evidence type="ECO:0000313" key="4">
    <source>
        <dbReference type="EMBL" id="GMA91435.1"/>
    </source>
</evidence>
<evidence type="ECO:0000313" key="5">
    <source>
        <dbReference type="Proteomes" id="UP001157069"/>
    </source>
</evidence>
<dbReference type="Proteomes" id="UP001157069">
    <property type="component" value="Unassembled WGS sequence"/>
</dbReference>
<keyword evidence="5" id="KW-1185">Reference proteome</keyword>
<comment type="caution">
    <text evidence="4">The sequence shown here is derived from an EMBL/GenBank/DDBJ whole genome shotgun (WGS) entry which is preliminary data.</text>
</comment>
<accession>A0ABQ6JXD2</accession>
<dbReference type="EMBL" id="BSVA01000001">
    <property type="protein sequence ID" value="GMA91435.1"/>
    <property type="molecule type" value="Genomic_DNA"/>
</dbReference>
<reference evidence="5" key="1">
    <citation type="journal article" date="2019" name="Int. J. Syst. Evol. Microbiol.">
        <title>The Global Catalogue of Microorganisms (GCM) 10K type strain sequencing project: providing services to taxonomists for standard genome sequencing and annotation.</title>
        <authorList>
            <consortium name="The Broad Institute Genomics Platform"/>
            <consortium name="The Broad Institute Genome Sequencing Center for Infectious Disease"/>
            <person name="Wu L."/>
            <person name="Ma J."/>
        </authorList>
    </citation>
    <scope>NUCLEOTIDE SEQUENCE [LARGE SCALE GENOMIC DNA]</scope>
    <source>
        <strain evidence="5">NBRC 108755</strain>
    </source>
</reference>
<gene>
    <name evidence="4" type="ORF">GCM10025869_19640</name>
</gene>
<evidence type="ECO:0000256" key="3">
    <source>
        <dbReference type="SAM" id="Phobius"/>
    </source>
</evidence>
<keyword evidence="1" id="KW-0175">Coiled coil</keyword>
<evidence type="ECO:0008006" key="6">
    <source>
        <dbReference type="Google" id="ProtNLM"/>
    </source>
</evidence>
<organism evidence="4 5">
    <name type="scientific">Homoserinibacter gongjuensis</name>
    <dbReference type="NCBI Taxonomy" id="1162968"/>
    <lineage>
        <taxon>Bacteria</taxon>
        <taxon>Bacillati</taxon>
        <taxon>Actinomycetota</taxon>
        <taxon>Actinomycetes</taxon>
        <taxon>Micrococcales</taxon>
        <taxon>Microbacteriaceae</taxon>
        <taxon>Homoserinibacter</taxon>
    </lineage>
</organism>
<sequence>MDFTGAGTAIMLALAAVLWFLYLLPSWMRRREFLATERNATRLQRAIRVLAETAEAPAELRVEANAREVARTERLLAQERRRVEAATRAELHAAELRARAAETQAAEIARAARRDAPIPAPIAQRPAAADVTPVLLAFARLRRARRVAGLLLLAAVTVGAVQLWLMATTGIAVGSWIVVAGCVLAAGTSVRLQRRIADRARVLASAPAQRQRRGASTLIDAEMRQERPARAWTPVPVPKPLYLERGEAPRVPVVPPVAAEALLLAAAQEAERALAAAHAEPEVVAFRPRESAPAAASAPAPAVASAPSPFAAMGRIDDVDTARPDLDEVLRRRRSAG</sequence>
<feature type="transmembrane region" description="Helical" evidence="3">
    <location>
        <begin position="6"/>
        <end position="24"/>
    </location>
</feature>